<feature type="compositionally biased region" description="Pro residues" evidence="1">
    <location>
        <begin position="103"/>
        <end position="112"/>
    </location>
</feature>
<name>A0ABV0YC89_9TELE</name>
<gene>
    <name evidence="2" type="ORF">AMECASPLE_012925</name>
</gene>
<keyword evidence="3" id="KW-1185">Reference proteome</keyword>
<feature type="compositionally biased region" description="Polar residues" evidence="1">
    <location>
        <begin position="89"/>
        <end position="102"/>
    </location>
</feature>
<accession>A0ABV0YC89</accession>
<evidence type="ECO:0000256" key="1">
    <source>
        <dbReference type="SAM" id="MobiDB-lite"/>
    </source>
</evidence>
<organism evidence="2 3">
    <name type="scientific">Ameca splendens</name>
    <dbReference type="NCBI Taxonomy" id="208324"/>
    <lineage>
        <taxon>Eukaryota</taxon>
        <taxon>Metazoa</taxon>
        <taxon>Chordata</taxon>
        <taxon>Craniata</taxon>
        <taxon>Vertebrata</taxon>
        <taxon>Euteleostomi</taxon>
        <taxon>Actinopterygii</taxon>
        <taxon>Neopterygii</taxon>
        <taxon>Teleostei</taxon>
        <taxon>Neoteleostei</taxon>
        <taxon>Acanthomorphata</taxon>
        <taxon>Ovalentaria</taxon>
        <taxon>Atherinomorphae</taxon>
        <taxon>Cyprinodontiformes</taxon>
        <taxon>Goodeidae</taxon>
        <taxon>Ameca</taxon>
    </lineage>
</organism>
<comment type="caution">
    <text evidence="2">The sequence shown here is derived from an EMBL/GenBank/DDBJ whole genome shotgun (WGS) entry which is preliminary data.</text>
</comment>
<feature type="compositionally biased region" description="Polar residues" evidence="1">
    <location>
        <begin position="17"/>
        <end position="26"/>
    </location>
</feature>
<proteinExistence type="predicted"/>
<evidence type="ECO:0000313" key="2">
    <source>
        <dbReference type="EMBL" id="MEQ2291383.1"/>
    </source>
</evidence>
<sequence length="127" mass="13840">MARKGPHATPVQPPPTSATKQTPQSTVLTTELLTPHQTEVCGRRYASKTHPIRCMLTELKTPSRQGSSVVLTPLVQQIWLIPYQLNNVEEPQPNEDSLSCSPPQLPTQPPSVSPHSAKAPTYTTAPI</sequence>
<dbReference type="Proteomes" id="UP001469553">
    <property type="component" value="Unassembled WGS sequence"/>
</dbReference>
<feature type="region of interest" description="Disordered" evidence="1">
    <location>
        <begin position="89"/>
        <end position="127"/>
    </location>
</feature>
<reference evidence="2 3" key="1">
    <citation type="submission" date="2021-06" db="EMBL/GenBank/DDBJ databases">
        <authorList>
            <person name="Palmer J.M."/>
        </authorList>
    </citation>
    <scope>NUCLEOTIDE SEQUENCE [LARGE SCALE GENOMIC DNA]</scope>
    <source>
        <strain evidence="2 3">AS_MEX2019</strain>
        <tissue evidence="2">Muscle</tissue>
    </source>
</reference>
<dbReference type="EMBL" id="JAHRIP010029043">
    <property type="protein sequence ID" value="MEQ2291383.1"/>
    <property type="molecule type" value="Genomic_DNA"/>
</dbReference>
<evidence type="ECO:0000313" key="3">
    <source>
        <dbReference type="Proteomes" id="UP001469553"/>
    </source>
</evidence>
<feature type="region of interest" description="Disordered" evidence="1">
    <location>
        <begin position="1"/>
        <end position="26"/>
    </location>
</feature>
<protein>
    <submittedName>
        <fullName evidence="2">Uncharacterized protein</fullName>
    </submittedName>
</protein>